<dbReference type="AlphaFoldDB" id="A0A1F7UY59"/>
<sequence length="455" mass="48559">MKKILISLAAAGTAIAMVPLFAAFEAHVINVTARIENALEVPVKFLEYGTVFPQEYLLKDVPVQLSRSFLAEDRVDDVEYIIRQKPKCAITWQGPSGWEYDNTVGPDGTHIYTATGHVTLDPVDRPVTDCGPAPRQLDTSKGETWGVLPLLCPYLSKDENTEDGSETNNDGNMPAFHEPYTIVGHQIVWNEVKGRLSKLAQDIADNWVIDLAVPCFGGYCAQDWADFVLDKNPNAGDPNQWVQPIENEHKVFGCDLWIEVGGISLPPTLGCQEELDAMLVLDRSGSIDSTELGVLKNAAKAFVDALVPSADTAHIGEVSFASSASLDVHLTDDGAAVKAAIDLLASSGLTNLQAAIDTAKTELDNPGDGHDRADATSPDYMIIITDGAPTTGGDSAAAAAAAKAAGIKIYVVGVGVTSGTEDFLKNTIATSPDYYFSAADFDDLQTILEGLVSCE</sequence>
<organism evidence="3 4">
    <name type="scientific">Candidatus Uhrbacteria bacterium RIFCSPLOWO2_01_FULL_47_25</name>
    <dbReference type="NCBI Taxonomy" id="1802402"/>
    <lineage>
        <taxon>Bacteria</taxon>
        <taxon>Candidatus Uhriibacteriota</taxon>
    </lineage>
</organism>
<dbReference type="InterPro" id="IPR050525">
    <property type="entry name" value="ECM_Assembly_Org"/>
</dbReference>
<name>A0A1F7UY59_9BACT</name>
<comment type="caution">
    <text evidence="3">The sequence shown here is derived from an EMBL/GenBank/DDBJ whole genome shotgun (WGS) entry which is preliminary data.</text>
</comment>
<reference evidence="3 4" key="1">
    <citation type="journal article" date="2016" name="Nat. Commun.">
        <title>Thousands of microbial genomes shed light on interconnected biogeochemical processes in an aquifer system.</title>
        <authorList>
            <person name="Anantharaman K."/>
            <person name="Brown C.T."/>
            <person name="Hug L.A."/>
            <person name="Sharon I."/>
            <person name="Castelle C.J."/>
            <person name="Probst A.J."/>
            <person name="Thomas B.C."/>
            <person name="Singh A."/>
            <person name="Wilkins M.J."/>
            <person name="Karaoz U."/>
            <person name="Brodie E.L."/>
            <person name="Williams K.H."/>
            <person name="Hubbard S.S."/>
            <person name="Banfield J.F."/>
        </authorList>
    </citation>
    <scope>NUCLEOTIDE SEQUENCE [LARGE SCALE GENOMIC DNA]</scope>
</reference>
<dbReference type="PANTHER" id="PTHR24020">
    <property type="entry name" value="COLLAGEN ALPHA"/>
    <property type="match status" value="1"/>
</dbReference>
<protein>
    <recommendedName>
        <fullName evidence="2">VWFA domain-containing protein</fullName>
    </recommendedName>
</protein>
<dbReference type="InterPro" id="IPR036465">
    <property type="entry name" value="vWFA_dom_sf"/>
</dbReference>
<dbReference type="SMART" id="SM00327">
    <property type="entry name" value="VWA"/>
    <property type="match status" value="1"/>
</dbReference>
<proteinExistence type="predicted"/>
<dbReference type="PROSITE" id="PS50234">
    <property type="entry name" value="VWFA"/>
    <property type="match status" value="1"/>
</dbReference>
<feature type="domain" description="VWFA" evidence="2">
    <location>
        <begin position="276"/>
        <end position="451"/>
    </location>
</feature>
<accession>A0A1F7UY59</accession>
<feature type="signal peptide" evidence="1">
    <location>
        <begin position="1"/>
        <end position="22"/>
    </location>
</feature>
<keyword evidence="1" id="KW-0732">Signal</keyword>
<dbReference type="CDD" id="cd00198">
    <property type="entry name" value="vWFA"/>
    <property type="match status" value="1"/>
</dbReference>
<dbReference type="PANTHER" id="PTHR24020:SF20">
    <property type="entry name" value="PH DOMAIN-CONTAINING PROTEIN"/>
    <property type="match status" value="1"/>
</dbReference>
<dbReference type="InterPro" id="IPR002035">
    <property type="entry name" value="VWF_A"/>
</dbReference>
<dbReference type="EMBL" id="MGEK01000001">
    <property type="protein sequence ID" value="OGL83191.1"/>
    <property type="molecule type" value="Genomic_DNA"/>
</dbReference>
<evidence type="ECO:0000313" key="4">
    <source>
        <dbReference type="Proteomes" id="UP000176846"/>
    </source>
</evidence>
<evidence type="ECO:0000259" key="2">
    <source>
        <dbReference type="PROSITE" id="PS50234"/>
    </source>
</evidence>
<dbReference type="Gene3D" id="3.40.50.410">
    <property type="entry name" value="von Willebrand factor, type A domain"/>
    <property type="match status" value="1"/>
</dbReference>
<evidence type="ECO:0000313" key="3">
    <source>
        <dbReference type="EMBL" id="OGL83191.1"/>
    </source>
</evidence>
<evidence type="ECO:0000256" key="1">
    <source>
        <dbReference type="SAM" id="SignalP"/>
    </source>
</evidence>
<dbReference type="Pfam" id="PF00092">
    <property type="entry name" value="VWA"/>
    <property type="match status" value="1"/>
</dbReference>
<gene>
    <name evidence="3" type="ORF">A2936_04615</name>
</gene>
<feature type="chain" id="PRO_5009533154" description="VWFA domain-containing protein" evidence="1">
    <location>
        <begin position="23"/>
        <end position="455"/>
    </location>
</feature>
<dbReference type="Proteomes" id="UP000176846">
    <property type="component" value="Unassembled WGS sequence"/>
</dbReference>
<dbReference type="SUPFAM" id="SSF53300">
    <property type="entry name" value="vWA-like"/>
    <property type="match status" value="1"/>
</dbReference>